<feature type="signal peptide" evidence="1">
    <location>
        <begin position="1"/>
        <end position="19"/>
    </location>
</feature>
<dbReference type="Proteomes" id="UP001596003">
    <property type="component" value="Unassembled WGS sequence"/>
</dbReference>
<organism evidence="2 3">
    <name type="scientific">Flavobacterium chungangensis</name>
    <dbReference type="NCBI Taxonomy" id="2708132"/>
    <lineage>
        <taxon>Bacteria</taxon>
        <taxon>Pseudomonadati</taxon>
        <taxon>Bacteroidota</taxon>
        <taxon>Flavobacteriia</taxon>
        <taxon>Flavobacteriales</taxon>
        <taxon>Flavobacteriaceae</taxon>
        <taxon>Flavobacterium</taxon>
    </lineage>
</organism>
<keyword evidence="1" id="KW-0732">Signal</keyword>
<dbReference type="EMBL" id="JBHSFY010000009">
    <property type="protein sequence ID" value="MFC4478378.1"/>
    <property type="molecule type" value="Genomic_DNA"/>
</dbReference>
<dbReference type="Pfam" id="PF12099">
    <property type="entry name" value="DUF3575"/>
    <property type="match status" value="1"/>
</dbReference>
<proteinExistence type="predicted"/>
<keyword evidence="3" id="KW-1185">Reference proteome</keyword>
<dbReference type="PROSITE" id="PS51257">
    <property type="entry name" value="PROKAR_LIPOPROTEIN"/>
    <property type="match status" value="1"/>
</dbReference>
<comment type="caution">
    <text evidence="2">The sequence shown here is derived from an EMBL/GenBank/DDBJ whole genome shotgun (WGS) entry which is preliminary data.</text>
</comment>
<dbReference type="InterPro" id="IPR021958">
    <property type="entry name" value="DUF3575"/>
</dbReference>
<evidence type="ECO:0000256" key="1">
    <source>
        <dbReference type="SAM" id="SignalP"/>
    </source>
</evidence>
<gene>
    <name evidence="2" type="ORF">ACFO3N_14995</name>
</gene>
<protein>
    <submittedName>
        <fullName evidence="2">DUF3575 domain-containing protein</fullName>
    </submittedName>
</protein>
<dbReference type="RefSeq" id="WP_379798933.1">
    <property type="nucleotide sequence ID" value="NZ_JBHSFY010000009.1"/>
</dbReference>
<reference evidence="3" key="1">
    <citation type="journal article" date="2019" name="Int. J. Syst. Evol. Microbiol.">
        <title>The Global Catalogue of Microorganisms (GCM) 10K type strain sequencing project: providing services to taxonomists for standard genome sequencing and annotation.</title>
        <authorList>
            <consortium name="The Broad Institute Genomics Platform"/>
            <consortium name="The Broad Institute Genome Sequencing Center for Infectious Disease"/>
            <person name="Wu L."/>
            <person name="Ma J."/>
        </authorList>
    </citation>
    <scope>NUCLEOTIDE SEQUENCE [LARGE SCALE GENOMIC DNA]</scope>
    <source>
        <strain evidence="3">NBRC 103627</strain>
    </source>
</reference>
<accession>A0ABV8ZFA1</accession>
<sequence length="180" mass="20356">MKKNYLLLIILFAFSCAKAQNEIESNPYQKNNDITINAIAAFNESLNISYERHLNAKSSIGIYYYQVLTTDTSNDMNYSVSPYYRRYFGKKYASGWFAEGFGMLTSIDGKKVYTSENPSTYTENSDVIDFALGVNGGWKWVSKSGFLLEANIGYGALLFNANKTDHNMVMKFGLSAGYRF</sequence>
<name>A0ABV8ZFA1_9FLAO</name>
<evidence type="ECO:0000313" key="2">
    <source>
        <dbReference type="EMBL" id="MFC4478378.1"/>
    </source>
</evidence>
<evidence type="ECO:0000313" key="3">
    <source>
        <dbReference type="Proteomes" id="UP001596003"/>
    </source>
</evidence>
<feature type="chain" id="PRO_5045613470" evidence="1">
    <location>
        <begin position="20"/>
        <end position="180"/>
    </location>
</feature>